<proteinExistence type="predicted"/>
<reference evidence="1 2" key="1">
    <citation type="journal article" date="2018" name="Sci. Rep.">
        <title>Genomic signatures of local adaptation to the degree of environmental predictability in rotifers.</title>
        <authorList>
            <person name="Franch-Gras L."/>
            <person name="Hahn C."/>
            <person name="Garcia-Roger E.M."/>
            <person name="Carmona M.J."/>
            <person name="Serra M."/>
            <person name="Gomez A."/>
        </authorList>
    </citation>
    <scope>NUCLEOTIDE SEQUENCE [LARGE SCALE GENOMIC DNA]</scope>
    <source>
        <strain evidence="1">HYR1</strain>
    </source>
</reference>
<comment type="caution">
    <text evidence="1">The sequence shown here is derived from an EMBL/GenBank/DDBJ whole genome shotgun (WGS) entry which is preliminary data.</text>
</comment>
<dbReference type="EMBL" id="REGN01003555">
    <property type="protein sequence ID" value="RNA21965.1"/>
    <property type="molecule type" value="Genomic_DNA"/>
</dbReference>
<gene>
    <name evidence="1" type="ORF">BpHYR1_003921</name>
</gene>
<keyword evidence="2" id="KW-1185">Reference proteome</keyword>
<accession>A0A3M7RFB4</accession>
<sequence length="88" mass="10784">MEAFHNAFGNMLIRRPSVYTLEDMFRRFFFNSTFFSRIKFLRVQEKRRKLLCSNYTMELDIRYILIRNLLYIHTPFLRLVGQIDSILP</sequence>
<dbReference type="Proteomes" id="UP000276133">
    <property type="component" value="Unassembled WGS sequence"/>
</dbReference>
<name>A0A3M7RFB4_BRAPC</name>
<protein>
    <submittedName>
        <fullName evidence="1">Uncharacterized protein</fullName>
    </submittedName>
</protein>
<evidence type="ECO:0000313" key="1">
    <source>
        <dbReference type="EMBL" id="RNA21965.1"/>
    </source>
</evidence>
<organism evidence="1 2">
    <name type="scientific">Brachionus plicatilis</name>
    <name type="common">Marine rotifer</name>
    <name type="synonym">Brachionus muelleri</name>
    <dbReference type="NCBI Taxonomy" id="10195"/>
    <lineage>
        <taxon>Eukaryota</taxon>
        <taxon>Metazoa</taxon>
        <taxon>Spiralia</taxon>
        <taxon>Gnathifera</taxon>
        <taxon>Rotifera</taxon>
        <taxon>Eurotatoria</taxon>
        <taxon>Monogononta</taxon>
        <taxon>Pseudotrocha</taxon>
        <taxon>Ploima</taxon>
        <taxon>Brachionidae</taxon>
        <taxon>Brachionus</taxon>
    </lineage>
</organism>
<evidence type="ECO:0000313" key="2">
    <source>
        <dbReference type="Proteomes" id="UP000276133"/>
    </source>
</evidence>
<dbReference type="AlphaFoldDB" id="A0A3M7RFB4"/>